<dbReference type="InterPro" id="IPR005130">
    <property type="entry name" value="Ser_deHydtase-like_asu"/>
</dbReference>
<proteinExistence type="inferred from homology"/>
<dbReference type="PANTHER" id="PTHR30501:SF2">
    <property type="entry name" value="UPF0597 PROTEIN YHAM"/>
    <property type="match status" value="1"/>
</dbReference>
<dbReference type="GO" id="GO:0019450">
    <property type="term" value="P:L-cysteine catabolic process to pyruvate"/>
    <property type="evidence" value="ECO:0007669"/>
    <property type="project" value="TreeGrafter"/>
</dbReference>
<organism evidence="3">
    <name type="scientific">Candidatus Caldatribacterium saccharofermentans</name>
    <dbReference type="NCBI Taxonomy" id="1454753"/>
    <lineage>
        <taxon>Bacteria</taxon>
        <taxon>Pseudomonadati</taxon>
        <taxon>Atribacterota</taxon>
        <taxon>Atribacteria</taxon>
        <taxon>Atribacterales</taxon>
        <taxon>Candidatus Caldatribacteriaceae</taxon>
        <taxon>Candidatus Caldatribacterium</taxon>
    </lineage>
</organism>
<dbReference type="PIRSF" id="PIRSF006054">
    <property type="entry name" value="UCP006054"/>
    <property type="match status" value="1"/>
</dbReference>
<evidence type="ECO:0000313" key="3">
    <source>
        <dbReference type="EMBL" id="HGY38545.1"/>
    </source>
</evidence>
<dbReference type="PANTHER" id="PTHR30501">
    <property type="entry name" value="UPF0597 PROTEIN YHAM"/>
    <property type="match status" value="1"/>
</dbReference>
<sequence length="437" mass="47282">MFSLKEFLHREVKPALGCTEPAAVALAVARASEELPSGEIRSIRVAVSDSVYKNGMAVVIPGTQGMRGNAIAAALGAICGRSVYGLEVLRDCNFEHVRLAKQWVQEGLVEVFCDPMKHGVYIEATITKGERWAKSLIFGEHTNFVEVIRDGVTVFRKAFWEGALNEEESLFEVMKNTTYEELLRLADDMDADDVQYVLQGVDMNMKIAEFGLQRKEDDGFCFGKRMQALVKQQGLENDLGYLIRTFCYAAADARMSGAKLPVMSSAGSGNHGITAILPVALLGKRMHKDSWTIAKALVISHLSTSFVKSRLGRLSQVCGCAIAAGAGAAAGMVFLLGGDVRKMEEAMRIVIVNTAGMICDGAKESCSLKVGTGAFEAYIAALFSMSGSKTGVVQGLLNPSIEKTVSNVAKIEQEGMCDLDKVILNILGEASLRINEW</sequence>
<dbReference type="InterPro" id="IPR021144">
    <property type="entry name" value="UPF0597"/>
</dbReference>
<evidence type="ECO:0000259" key="2">
    <source>
        <dbReference type="Pfam" id="PF03313"/>
    </source>
</evidence>
<comment type="similarity">
    <text evidence="1">Belongs to the UPF0597 family.</text>
</comment>
<reference evidence="3" key="1">
    <citation type="journal article" date="2020" name="mSystems">
        <title>Genome- and Community-Level Interaction Insights into Carbon Utilization and Element Cycling Functions of Hydrothermarchaeota in Hydrothermal Sediment.</title>
        <authorList>
            <person name="Zhou Z."/>
            <person name="Liu Y."/>
            <person name="Xu W."/>
            <person name="Pan J."/>
            <person name="Luo Z.H."/>
            <person name="Li M."/>
        </authorList>
    </citation>
    <scope>NUCLEOTIDE SEQUENCE [LARGE SCALE GENOMIC DNA]</scope>
    <source>
        <strain evidence="3">SpSt-82</strain>
    </source>
</reference>
<dbReference type="EMBL" id="DTIY01000013">
    <property type="protein sequence ID" value="HGY38545.1"/>
    <property type="molecule type" value="Genomic_DNA"/>
</dbReference>
<protein>
    <recommendedName>
        <fullName evidence="1">UPF0597 protein ENW11_01870</fullName>
    </recommendedName>
</protein>
<comment type="caution">
    <text evidence="3">The sequence shown here is derived from an EMBL/GenBank/DDBJ whole genome shotgun (WGS) entry which is preliminary data.</text>
</comment>
<gene>
    <name evidence="3" type="ORF">ENW11_01870</name>
</gene>
<name>A0A7V4TI16_9BACT</name>
<dbReference type="HAMAP" id="MF_01845">
    <property type="entry name" value="UPF0597"/>
    <property type="match status" value="1"/>
</dbReference>
<evidence type="ECO:0000256" key="1">
    <source>
        <dbReference type="HAMAP-Rule" id="MF_01845"/>
    </source>
</evidence>
<dbReference type="AlphaFoldDB" id="A0A7V4TI16"/>
<dbReference type="Pfam" id="PF03313">
    <property type="entry name" value="SDH_alpha"/>
    <property type="match status" value="1"/>
</dbReference>
<accession>A0A7V4TI16</accession>
<feature type="domain" description="Serine dehydratase-like alpha subunit" evidence="2">
    <location>
        <begin position="172"/>
        <end position="425"/>
    </location>
</feature>
<dbReference type="GO" id="GO:0080146">
    <property type="term" value="F:L-cysteine desulfhydrase activity"/>
    <property type="evidence" value="ECO:0007669"/>
    <property type="project" value="TreeGrafter"/>
</dbReference>